<comment type="caution">
    <text evidence="14">The sequence shown here is derived from an EMBL/GenBank/DDBJ whole genome shotgun (WGS) entry which is preliminary data.</text>
</comment>
<comment type="pathway">
    <text evidence="11">One-carbon metabolism; tetrahydrofolate interconversion.</text>
</comment>
<dbReference type="AlphaFoldDB" id="A0A2P4EZ21"/>
<dbReference type="SUPFAM" id="SSF53383">
    <property type="entry name" value="PLP-dependent transferases"/>
    <property type="match status" value="1"/>
</dbReference>
<dbReference type="Gene3D" id="3.90.1150.10">
    <property type="entry name" value="Aspartate Aminotransferase, domain 1"/>
    <property type="match status" value="1"/>
</dbReference>
<dbReference type="UniPathway" id="UPA00288">
    <property type="reaction ID" value="UER01023"/>
</dbReference>
<dbReference type="PIRSF" id="PIRSF000412">
    <property type="entry name" value="SHMT"/>
    <property type="match status" value="1"/>
</dbReference>
<dbReference type="PROSITE" id="PS00096">
    <property type="entry name" value="SHMT"/>
    <property type="match status" value="1"/>
</dbReference>
<evidence type="ECO:0000256" key="5">
    <source>
        <dbReference type="ARBA" id="ARBA00011738"/>
    </source>
</evidence>
<evidence type="ECO:0000256" key="1">
    <source>
        <dbReference type="ARBA" id="ARBA00001528"/>
    </source>
</evidence>
<evidence type="ECO:0000256" key="9">
    <source>
        <dbReference type="ARBA" id="ARBA00022679"/>
    </source>
</evidence>
<evidence type="ECO:0000313" key="15">
    <source>
        <dbReference type="Proteomes" id="UP000243451"/>
    </source>
</evidence>
<gene>
    <name evidence="11 14" type="primary">glyA</name>
    <name evidence="14" type="ORF">C1949_03215</name>
</gene>
<proteinExistence type="inferred from homology"/>
<dbReference type="GO" id="GO:0004372">
    <property type="term" value="F:glycine hydroxymethyltransferase activity"/>
    <property type="evidence" value="ECO:0007669"/>
    <property type="project" value="UniProtKB-UniRule"/>
</dbReference>
<dbReference type="FunFam" id="3.40.640.10:FF:000001">
    <property type="entry name" value="Serine hydroxymethyltransferase"/>
    <property type="match status" value="1"/>
</dbReference>
<keyword evidence="7 11" id="KW-0554">One-carbon metabolism</keyword>
<dbReference type="UniPathway" id="UPA00193"/>
<comment type="function">
    <text evidence="11">Catalyzes the reversible interconversion of serine and glycine with tetrahydrofolate (THF) serving as the one-carbon carrier. This reaction serves as the major source of one-carbon groups required for the biosynthesis of purines, thymidylate, methionine, and other important biomolecules. Also exhibits THF-independent aldolase activity toward beta-hydroxyamino acids, producing glycine and aldehydes, via a retro-aldol mechanism.</text>
</comment>
<dbReference type="GO" id="GO:0008168">
    <property type="term" value="F:methyltransferase activity"/>
    <property type="evidence" value="ECO:0007669"/>
    <property type="project" value="UniProtKB-KW"/>
</dbReference>
<evidence type="ECO:0000256" key="3">
    <source>
        <dbReference type="ARBA" id="ARBA00004496"/>
    </source>
</evidence>
<name>A0A2P4EZ21_9GAMM</name>
<keyword evidence="6 11" id="KW-0963">Cytoplasm</keyword>
<dbReference type="InterPro" id="IPR015421">
    <property type="entry name" value="PyrdxlP-dep_Trfase_major"/>
</dbReference>
<evidence type="ECO:0000256" key="7">
    <source>
        <dbReference type="ARBA" id="ARBA00022563"/>
    </source>
</evidence>
<feature type="modified residue" description="N6-(pyridoxal phosphate)lysine" evidence="11 12">
    <location>
        <position position="230"/>
    </location>
</feature>
<feature type="domain" description="Serine hydroxymethyltransferase-like" evidence="13">
    <location>
        <begin position="8"/>
        <end position="386"/>
    </location>
</feature>
<dbReference type="FunFam" id="3.90.1150.10:FF:000003">
    <property type="entry name" value="Serine hydroxymethyltransferase"/>
    <property type="match status" value="1"/>
</dbReference>
<dbReference type="InterPro" id="IPR015424">
    <property type="entry name" value="PyrdxlP-dep_Trfase"/>
</dbReference>
<comment type="similarity">
    <text evidence="4 11">Belongs to the SHMT family.</text>
</comment>
<keyword evidence="14" id="KW-0489">Methyltransferase</keyword>
<dbReference type="OrthoDB" id="9803846at2"/>
<dbReference type="InterPro" id="IPR001085">
    <property type="entry name" value="Ser_HO-MeTrfase"/>
</dbReference>
<dbReference type="EC" id="2.1.2.1" evidence="11"/>
<evidence type="ECO:0000256" key="2">
    <source>
        <dbReference type="ARBA" id="ARBA00001933"/>
    </source>
</evidence>
<dbReference type="GO" id="GO:0035999">
    <property type="term" value="P:tetrahydrofolate interconversion"/>
    <property type="evidence" value="ECO:0007669"/>
    <property type="project" value="UniProtKB-UniRule"/>
</dbReference>
<dbReference type="PANTHER" id="PTHR11680:SF50">
    <property type="entry name" value="SERINE HYDROXYMETHYLTRANSFERASE"/>
    <property type="match status" value="1"/>
</dbReference>
<organism evidence="14 15">
    <name type="scientific">Halopseudomonas oceani</name>
    <dbReference type="NCBI Taxonomy" id="1708783"/>
    <lineage>
        <taxon>Bacteria</taxon>
        <taxon>Pseudomonadati</taxon>
        <taxon>Pseudomonadota</taxon>
        <taxon>Gammaproteobacteria</taxon>
        <taxon>Pseudomonadales</taxon>
        <taxon>Pseudomonadaceae</taxon>
        <taxon>Halopseudomonas</taxon>
    </lineage>
</organism>
<dbReference type="HAMAP" id="MF_00051">
    <property type="entry name" value="SHMT"/>
    <property type="match status" value="1"/>
</dbReference>
<comment type="cofactor">
    <cofactor evidence="2 11 12">
        <name>pyridoxal 5'-phosphate</name>
        <dbReference type="ChEBI" id="CHEBI:597326"/>
    </cofactor>
</comment>
<keyword evidence="8 11" id="KW-0028">Amino-acid biosynthesis</keyword>
<feature type="binding site" evidence="11">
    <location>
        <position position="121"/>
    </location>
    <ligand>
        <name>(6S)-5,6,7,8-tetrahydrofolate</name>
        <dbReference type="ChEBI" id="CHEBI:57453"/>
    </ligand>
</feature>
<dbReference type="NCBIfam" id="NF000586">
    <property type="entry name" value="PRK00011.1"/>
    <property type="match status" value="1"/>
</dbReference>
<feature type="site" description="Plays an important role in substrate specificity" evidence="11">
    <location>
        <position position="229"/>
    </location>
</feature>
<protein>
    <recommendedName>
        <fullName evidence="11">Serine hydroxymethyltransferase</fullName>
        <shortName evidence="11">SHMT</shortName>
        <shortName evidence="11">Serine methylase</shortName>
        <ecNumber evidence="11">2.1.2.1</ecNumber>
    </recommendedName>
</protein>
<keyword evidence="10 11" id="KW-0663">Pyridoxal phosphate</keyword>
<accession>A0A2P4EZ21</accession>
<dbReference type="Proteomes" id="UP000243451">
    <property type="component" value="Unassembled WGS sequence"/>
</dbReference>
<evidence type="ECO:0000259" key="13">
    <source>
        <dbReference type="Pfam" id="PF00464"/>
    </source>
</evidence>
<dbReference type="GO" id="GO:0019264">
    <property type="term" value="P:glycine biosynthetic process from serine"/>
    <property type="evidence" value="ECO:0007669"/>
    <property type="project" value="UniProtKB-UniRule"/>
</dbReference>
<dbReference type="GO" id="GO:0005829">
    <property type="term" value="C:cytosol"/>
    <property type="evidence" value="ECO:0007669"/>
    <property type="project" value="TreeGrafter"/>
</dbReference>
<comment type="catalytic activity">
    <reaction evidence="1 11">
        <text>(6R)-5,10-methylene-5,6,7,8-tetrahydrofolate + glycine + H2O = (6S)-5,6,7,8-tetrahydrofolate + L-serine</text>
        <dbReference type="Rhea" id="RHEA:15481"/>
        <dbReference type="ChEBI" id="CHEBI:15377"/>
        <dbReference type="ChEBI" id="CHEBI:15636"/>
        <dbReference type="ChEBI" id="CHEBI:33384"/>
        <dbReference type="ChEBI" id="CHEBI:57305"/>
        <dbReference type="ChEBI" id="CHEBI:57453"/>
        <dbReference type="EC" id="2.1.2.1"/>
    </reaction>
</comment>
<dbReference type="RefSeq" id="WP_104737041.1">
    <property type="nucleotide sequence ID" value="NZ_BMHR01000004.1"/>
</dbReference>
<dbReference type="GO" id="GO:0030170">
    <property type="term" value="F:pyridoxal phosphate binding"/>
    <property type="evidence" value="ECO:0007669"/>
    <property type="project" value="UniProtKB-UniRule"/>
</dbReference>
<dbReference type="InterPro" id="IPR015422">
    <property type="entry name" value="PyrdxlP-dep_Trfase_small"/>
</dbReference>
<keyword evidence="15" id="KW-1185">Reference proteome</keyword>
<dbReference type="Gene3D" id="3.40.640.10">
    <property type="entry name" value="Type I PLP-dependent aspartate aminotransferase-like (Major domain)"/>
    <property type="match status" value="1"/>
</dbReference>
<dbReference type="GO" id="GO:0032259">
    <property type="term" value="P:methylation"/>
    <property type="evidence" value="ECO:0007669"/>
    <property type="project" value="UniProtKB-KW"/>
</dbReference>
<reference evidence="14 15" key="1">
    <citation type="submission" date="2018-01" db="EMBL/GenBank/DDBJ databases">
        <title>Draft genome of the type strain Pseudomonas oceani DSM 100277 isolated from the deep water in Okinawa trough, northwestern Pacific Ocean.</title>
        <authorList>
            <person name="Gomila M."/>
            <person name="Mulet M."/>
            <person name="Garcia-Valdes E."/>
            <person name="Lalucat J."/>
        </authorList>
    </citation>
    <scope>NUCLEOTIDE SEQUENCE [LARGE SCALE GENOMIC DNA]</scope>
    <source>
        <strain evidence="14 15">DSM 100277</strain>
    </source>
</reference>
<dbReference type="CDD" id="cd00378">
    <property type="entry name" value="SHMT"/>
    <property type="match status" value="1"/>
</dbReference>
<dbReference type="Pfam" id="PF00464">
    <property type="entry name" value="SHMT"/>
    <property type="match status" value="1"/>
</dbReference>
<evidence type="ECO:0000256" key="12">
    <source>
        <dbReference type="PIRSR" id="PIRSR000412-50"/>
    </source>
</evidence>
<comment type="pathway">
    <text evidence="11">Amino-acid biosynthesis; glycine biosynthesis; glycine from L-serine: step 1/1.</text>
</comment>
<dbReference type="InterPro" id="IPR049943">
    <property type="entry name" value="Ser_HO-MeTrfase-like"/>
</dbReference>
<comment type="subcellular location">
    <subcellularLocation>
        <location evidence="3 11">Cytoplasm</location>
    </subcellularLocation>
</comment>
<comment type="subunit">
    <text evidence="5 11">Homodimer.</text>
</comment>
<evidence type="ECO:0000313" key="14">
    <source>
        <dbReference type="EMBL" id="POB05715.1"/>
    </source>
</evidence>
<evidence type="ECO:0000256" key="10">
    <source>
        <dbReference type="ARBA" id="ARBA00022898"/>
    </source>
</evidence>
<comment type="caution">
    <text evidence="11">Lacks conserved residue(s) required for the propagation of feature annotation.</text>
</comment>
<evidence type="ECO:0000256" key="4">
    <source>
        <dbReference type="ARBA" id="ARBA00006376"/>
    </source>
</evidence>
<sequence length="428" mass="46959">MYDTSLALSDFDPELADAVKQEERRQQDHVELIASENYASPLVMAMQNSVFTNKYAEGYPGKRYYSGCEHVDVAERLAIERLKRLFDCDYANVQPHAGAQANAAVFLALTNPGDTVMGMNLAQGGHLTHGNPSNFSGRLYKIVPYGLNPETGLIDYDEMERIALETRPKMLIGGFSAYSRYKDWARMRSIADKVSAIFWVDMAHVAGLVAAGEYPNPLPYAHVVTSTTHKTLRGPRGGIILAKGQGDDFYKKLDSAVFPGTQGGPLMHVIAAKAIAFKEALRPEFKTYQRQVVANARAMAAVLQQRGYKIVSGGTDNHLMLIDLSARPYTGKEADAALADAYITTNKNSVPNDPRSPFVTSGIRIGTPALTTRGFGIVECEQVAGWLCDVLDAMATGVDELTAVRDRVREEVVTLCRRYPVYGPCMCD</sequence>
<dbReference type="PANTHER" id="PTHR11680">
    <property type="entry name" value="SERINE HYDROXYMETHYLTRANSFERASE"/>
    <property type="match status" value="1"/>
</dbReference>
<feature type="binding site" evidence="11">
    <location>
        <begin position="125"/>
        <end position="127"/>
    </location>
    <ligand>
        <name>(6S)-5,6,7,8-tetrahydrofolate</name>
        <dbReference type="ChEBI" id="CHEBI:57453"/>
    </ligand>
</feature>
<evidence type="ECO:0000256" key="6">
    <source>
        <dbReference type="ARBA" id="ARBA00022490"/>
    </source>
</evidence>
<feature type="binding site" evidence="11">
    <location>
        <begin position="356"/>
        <end position="358"/>
    </location>
    <ligand>
        <name>(6S)-5,6,7,8-tetrahydrofolate</name>
        <dbReference type="ChEBI" id="CHEBI:57453"/>
    </ligand>
</feature>
<dbReference type="InterPro" id="IPR019798">
    <property type="entry name" value="Ser_HO-MeTrfase_PLP_BS"/>
</dbReference>
<evidence type="ECO:0000256" key="8">
    <source>
        <dbReference type="ARBA" id="ARBA00022605"/>
    </source>
</evidence>
<keyword evidence="9 11" id="KW-0808">Transferase</keyword>
<dbReference type="InterPro" id="IPR039429">
    <property type="entry name" value="SHMT-like_dom"/>
</dbReference>
<evidence type="ECO:0000256" key="11">
    <source>
        <dbReference type="HAMAP-Rule" id="MF_00051"/>
    </source>
</evidence>
<dbReference type="EMBL" id="PPSK01000002">
    <property type="protein sequence ID" value="POB05715.1"/>
    <property type="molecule type" value="Genomic_DNA"/>
</dbReference>